<reference evidence="2" key="1">
    <citation type="submission" date="2023-02" db="EMBL/GenBank/DDBJ databases">
        <title>Kitasatospora phosalacinea NBRC 14627.</title>
        <authorList>
            <person name="Ichikawa N."/>
            <person name="Sato H."/>
            <person name="Tonouchi N."/>
        </authorList>
    </citation>
    <scope>NUCLEOTIDE SEQUENCE</scope>
    <source>
        <strain evidence="2">NBRC 14627</strain>
    </source>
</reference>
<feature type="domain" description="Metallo-beta-lactamase" evidence="1">
    <location>
        <begin position="67"/>
        <end position="283"/>
    </location>
</feature>
<organism evidence="2 3">
    <name type="scientific">Kitasatospora phosalacinea</name>
    <dbReference type="NCBI Taxonomy" id="2065"/>
    <lineage>
        <taxon>Bacteria</taxon>
        <taxon>Bacillati</taxon>
        <taxon>Actinomycetota</taxon>
        <taxon>Actinomycetes</taxon>
        <taxon>Kitasatosporales</taxon>
        <taxon>Streptomycetaceae</taxon>
        <taxon>Kitasatospora</taxon>
    </lineage>
</organism>
<dbReference type="InterPro" id="IPR050114">
    <property type="entry name" value="UPF0173_UPF0282_UlaG_hydrolase"/>
</dbReference>
<dbReference type="InterPro" id="IPR001279">
    <property type="entry name" value="Metallo-B-lactamas"/>
</dbReference>
<accession>A0A9W6V285</accession>
<dbReference type="PANTHER" id="PTHR43546:SF3">
    <property type="entry name" value="UPF0173 METAL-DEPENDENT HYDROLASE MJ1163"/>
    <property type="match status" value="1"/>
</dbReference>
<dbReference type="AlphaFoldDB" id="A0A9W6V285"/>
<dbReference type="InterPro" id="IPR006311">
    <property type="entry name" value="TAT_signal"/>
</dbReference>
<evidence type="ECO:0000259" key="1">
    <source>
        <dbReference type="SMART" id="SM00849"/>
    </source>
</evidence>
<evidence type="ECO:0000313" key="3">
    <source>
        <dbReference type="Proteomes" id="UP001165041"/>
    </source>
</evidence>
<dbReference type="EMBL" id="BSSA01000010">
    <property type="protein sequence ID" value="GLW70998.1"/>
    <property type="molecule type" value="Genomic_DNA"/>
</dbReference>
<dbReference type="PROSITE" id="PS51318">
    <property type="entry name" value="TAT"/>
    <property type="match status" value="1"/>
</dbReference>
<dbReference type="Proteomes" id="UP001165041">
    <property type="component" value="Unassembled WGS sequence"/>
</dbReference>
<dbReference type="SUPFAM" id="SSF56281">
    <property type="entry name" value="Metallo-hydrolase/oxidoreductase"/>
    <property type="match status" value="1"/>
</dbReference>
<protein>
    <recommendedName>
        <fullName evidence="1">Metallo-beta-lactamase domain-containing protein</fullName>
    </recommendedName>
</protein>
<dbReference type="Pfam" id="PF13483">
    <property type="entry name" value="Lactamase_B_3"/>
    <property type="match status" value="1"/>
</dbReference>
<gene>
    <name evidence="2" type="ORF">Kpho02_32970</name>
</gene>
<evidence type="ECO:0000313" key="2">
    <source>
        <dbReference type="EMBL" id="GLW70998.1"/>
    </source>
</evidence>
<comment type="caution">
    <text evidence="2">The sequence shown here is derived from an EMBL/GenBank/DDBJ whole genome shotgun (WGS) entry which is preliminary data.</text>
</comment>
<dbReference type="Gene3D" id="3.60.15.10">
    <property type="entry name" value="Ribonuclease Z/Hydroxyacylglutathione hydrolase-like"/>
    <property type="match status" value="1"/>
</dbReference>
<name>A0A9W6V285_9ACTN</name>
<dbReference type="CDD" id="cd06262">
    <property type="entry name" value="metallo-hydrolase-like_MBL-fold"/>
    <property type="match status" value="1"/>
</dbReference>
<dbReference type="PANTHER" id="PTHR43546">
    <property type="entry name" value="UPF0173 METAL-DEPENDENT HYDROLASE MJ1163-RELATED"/>
    <property type="match status" value="1"/>
</dbReference>
<sequence length="332" mass="35591">MAHERPSFPGMSDNDKTLGRRGLLRTAVAGAALLPVAAAVPAAAADEQPQRGTGTGSGTETAFTWLGNSGWRIEGNGHTVLFDPYLTRFPTHGFDAATPLTVATDVVDRHIGEPELVLVSHGHWDHVNDVPYIAKSRGVRVVGTATTCHLLQAMGVAPAQLVVVKGGEVLDFGGYTVRVVASLHSRNAKHRYWAPGTLTAPPAAPPGTIGELVEGDTLAFQVQFGDGPSTLLTGASDFVEHTYAGLRPDVAMIAVESTARTTHRYVPRLLQALDHPRTVVPVHWDDFETPLTDPAVQDPGMDLDGLLDQVRRLAPRTRLIRPEHLATLHLRA</sequence>
<proteinExistence type="predicted"/>
<dbReference type="SMART" id="SM00849">
    <property type="entry name" value="Lactamase_B"/>
    <property type="match status" value="1"/>
</dbReference>
<dbReference type="InterPro" id="IPR036866">
    <property type="entry name" value="RibonucZ/Hydroxyglut_hydro"/>
</dbReference>